<sequence length="379" mass="37879">MSALINQAPLNLGPLTTVFTPPPACTVAVGQRNGGLLGLGLLGGGSVGNVAFLGQTCDAGNPADVTTCWPPTSSGVPSPPVPFSGWGFYSPGLDCPAGHVSACSATGGAGGNSGWPVQFKLLDGETAIGCCPSGFACDNINGQTCLMVATSTAVPIVTCNGRRSAGVVTQTVPDAAASVTAFSLFAPMIQINFQSSDRPAPSTVPAAAAVTTSNARPDPTPTSSGDAATSSDTGAASTDAASTSAASARPGTAGTDESGSDDDDQQQPSSEGATGTGADPSLQTQAKETGRAGGLGNLSRGATMGIFIGGGAAGLLVVGSTLIFCLRKRRKEREERELDRMYGLDKLDSSTGLTRADEFPGFSYRGPEAAGDTSRSRNF</sequence>
<evidence type="ECO:0000313" key="3">
    <source>
        <dbReference type="EMBL" id="KAK1764716.1"/>
    </source>
</evidence>
<feature type="compositionally biased region" description="Low complexity" evidence="1">
    <location>
        <begin position="199"/>
        <end position="213"/>
    </location>
</feature>
<feature type="region of interest" description="Disordered" evidence="1">
    <location>
        <begin position="195"/>
        <end position="283"/>
    </location>
</feature>
<evidence type="ECO:0000256" key="1">
    <source>
        <dbReference type="SAM" id="MobiDB-lite"/>
    </source>
</evidence>
<evidence type="ECO:0000256" key="2">
    <source>
        <dbReference type="SAM" id="Phobius"/>
    </source>
</evidence>
<protein>
    <recommendedName>
        <fullName evidence="5">Mid2 domain-containing protein</fullName>
    </recommendedName>
</protein>
<feature type="transmembrane region" description="Helical" evidence="2">
    <location>
        <begin position="304"/>
        <end position="326"/>
    </location>
</feature>
<feature type="region of interest" description="Disordered" evidence="1">
    <location>
        <begin position="353"/>
        <end position="379"/>
    </location>
</feature>
<evidence type="ECO:0000313" key="4">
    <source>
        <dbReference type="Proteomes" id="UP001244011"/>
    </source>
</evidence>
<keyword evidence="2" id="KW-1133">Transmembrane helix</keyword>
<dbReference type="AlphaFoldDB" id="A0AAJ0BUX7"/>
<accession>A0AAJ0BUX7</accession>
<keyword evidence="2" id="KW-0812">Transmembrane</keyword>
<gene>
    <name evidence="3" type="ORF">QBC33DRAFT_476818</name>
</gene>
<feature type="compositionally biased region" description="Low complexity" evidence="1">
    <location>
        <begin position="221"/>
        <end position="257"/>
    </location>
</feature>
<organism evidence="3 4">
    <name type="scientific">Phialemonium atrogriseum</name>
    <dbReference type="NCBI Taxonomy" id="1093897"/>
    <lineage>
        <taxon>Eukaryota</taxon>
        <taxon>Fungi</taxon>
        <taxon>Dikarya</taxon>
        <taxon>Ascomycota</taxon>
        <taxon>Pezizomycotina</taxon>
        <taxon>Sordariomycetes</taxon>
        <taxon>Sordariomycetidae</taxon>
        <taxon>Cephalothecales</taxon>
        <taxon>Cephalothecaceae</taxon>
        <taxon>Phialemonium</taxon>
    </lineage>
</organism>
<proteinExistence type="predicted"/>
<keyword evidence="4" id="KW-1185">Reference proteome</keyword>
<evidence type="ECO:0008006" key="5">
    <source>
        <dbReference type="Google" id="ProtNLM"/>
    </source>
</evidence>
<dbReference type="RefSeq" id="XP_060280929.1">
    <property type="nucleotide sequence ID" value="XM_060425263.1"/>
</dbReference>
<keyword evidence="2" id="KW-0472">Membrane</keyword>
<name>A0AAJ0BUX7_9PEZI</name>
<reference evidence="3" key="1">
    <citation type="submission" date="2023-06" db="EMBL/GenBank/DDBJ databases">
        <title>Genome-scale phylogeny and comparative genomics of the fungal order Sordariales.</title>
        <authorList>
            <consortium name="Lawrence Berkeley National Laboratory"/>
            <person name="Hensen N."/>
            <person name="Bonometti L."/>
            <person name="Westerberg I."/>
            <person name="Brannstrom I.O."/>
            <person name="Guillou S."/>
            <person name="Cros-Aarteil S."/>
            <person name="Calhoun S."/>
            <person name="Haridas S."/>
            <person name="Kuo A."/>
            <person name="Mondo S."/>
            <person name="Pangilinan J."/>
            <person name="Riley R."/>
            <person name="Labutti K."/>
            <person name="Andreopoulos B."/>
            <person name="Lipzen A."/>
            <person name="Chen C."/>
            <person name="Yanf M."/>
            <person name="Daum C."/>
            <person name="Ng V."/>
            <person name="Clum A."/>
            <person name="Steindorff A."/>
            <person name="Ohm R."/>
            <person name="Martin F."/>
            <person name="Silar P."/>
            <person name="Natvig D."/>
            <person name="Lalanne C."/>
            <person name="Gautier V."/>
            <person name="Ament-Velasquez S.L."/>
            <person name="Kruys A."/>
            <person name="Hutchinson M.I."/>
            <person name="Powell A.J."/>
            <person name="Barry K."/>
            <person name="Miller A.N."/>
            <person name="Grigoriev I.V."/>
            <person name="Debuchy R."/>
            <person name="Gladieux P."/>
            <person name="Thoren M.H."/>
            <person name="Johannesson H."/>
        </authorList>
    </citation>
    <scope>NUCLEOTIDE SEQUENCE</scope>
    <source>
        <strain evidence="3">8032-3</strain>
    </source>
</reference>
<dbReference type="EMBL" id="MU839018">
    <property type="protein sequence ID" value="KAK1764716.1"/>
    <property type="molecule type" value="Genomic_DNA"/>
</dbReference>
<dbReference type="GeneID" id="85308450"/>
<comment type="caution">
    <text evidence="3">The sequence shown here is derived from an EMBL/GenBank/DDBJ whole genome shotgun (WGS) entry which is preliminary data.</text>
</comment>
<dbReference type="Proteomes" id="UP001244011">
    <property type="component" value="Unassembled WGS sequence"/>
</dbReference>